<dbReference type="Gene3D" id="3.40.50.300">
    <property type="entry name" value="P-loop containing nucleotide triphosphate hydrolases"/>
    <property type="match status" value="1"/>
</dbReference>
<comment type="caution">
    <text evidence="9">The sequence shown here is derived from an EMBL/GenBank/DDBJ whole genome shotgun (WGS) entry which is preliminary data.</text>
</comment>
<reference evidence="9 10" key="1">
    <citation type="submission" date="2020-02" db="EMBL/GenBank/DDBJ databases">
        <title>Draft genome sequence of Limisphaera ngatamarikiensis NGM72.4T, a thermophilic Verrucomicrobia grouped in subdivision 3.</title>
        <authorList>
            <person name="Carere C.R."/>
            <person name="Steen J."/>
            <person name="Hugenholtz P."/>
            <person name="Stott M.B."/>
        </authorList>
    </citation>
    <scope>NUCLEOTIDE SEQUENCE [LARGE SCALE GENOMIC DNA]</scope>
    <source>
        <strain evidence="9 10">NGM72.4</strain>
    </source>
</reference>
<dbReference type="Proteomes" id="UP000477311">
    <property type="component" value="Unassembled WGS sequence"/>
</dbReference>
<sequence>MLLKVALQLASPPLKRRVERVCRGLDAEVQNLPGARVDVTTVARSCCDILLVQSDCIRPLAPESIRQLQQLPEAPWVVVFEENPEGAVTGKWIAAGAEAVLSPRLTDEDLTEALRSIFTRRRAFLAAALQQQPVPSLADFVSVSPAMQSFLDLVRRVVPSDASLLILGETGVGKEHLARAIHAASPRAAGPWVAVNCAALPDTLLESELFGYEEGAFTGAVRTHRGSFELAHRGTLFLDEIGDMPLHLQVKLLRALQERAIRRLGSERTISVDVRVMAATNRDVVADVEAGRFRRDLFFRLGVITLTVPPLRERREDIPLLIQNFMRHLRPRVNRPVTGITPEAVEALQQYDWPGNVRELMNVLERAMLLCPGNEITLHDLPYAIRCRPSQNPTTGTTSPTTTAPGSPAEWIHRTWEEVRRTELDRVERAYFTTLLHVTQGRVSEAARRAGITPRALFDKMRRHGLRKEHFRSPGPGTPRRRSSDSANPGDQAPAPGEPVRPHHP</sequence>
<dbReference type="EMBL" id="JAAKYA010000042">
    <property type="protein sequence ID" value="NGO38980.1"/>
    <property type="molecule type" value="Genomic_DNA"/>
</dbReference>
<dbReference type="InterPro" id="IPR058031">
    <property type="entry name" value="AAA_lid_NorR"/>
</dbReference>
<evidence type="ECO:0000256" key="7">
    <source>
        <dbReference type="SAM" id="MobiDB-lite"/>
    </source>
</evidence>
<dbReference type="GO" id="GO:0043565">
    <property type="term" value="F:sequence-specific DNA binding"/>
    <property type="evidence" value="ECO:0007669"/>
    <property type="project" value="InterPro"/>
</dbReference>
<dbReference type="GO" id="GO:0006355">
    <property type="term" value="P:regulation of DNA-templated transcription"/>
    <property type="evidence" value="ECO:0007669"/>
    <property type="project" value="InterPro"/>
</dbReference>
<dbReference type="InterPro" id="IPR025944">
    <property type="entry name" value="Sigma_54_int_dom_CS"/>
</dbReference>
<dbReference type="InterPro" id="IPR025662">
    <property type="entry name" value="Sigma_54_int_dom_ATP-bd_1"/>
</dbReference>
<dbReference type="PANTHER" id="PTHR32071:SF117">
    <property type="entry name" value="PTS-DEPENDENT DIHYDROXYACETONE KINASE OPERON REGULATORY PROTEIN-RELATED"/>
    <property type="match status" value="1"/>
</dbReference>
<dbReference type="Gene3D" id="1.10.8.60">
    <property type="match status" value="1"/>
</dbReference>
<keyword evidence="2" id="KW-0067">ATP-binding</keyword>
<evidence type="ECO:0000256" key="3">
    <source>
        <dbReference type="ARBA" id="ARBA00023015"/>
    </source>
</evidence>
<dbReference type="FunFam" id="3.40.50.300:FF:000006">
    <property type="entry name" value="DNA-binding transcriptional regulator NtrC"/>
    <property type="match status" value="1"/>
</dbReference>
<dbReference type="Pfam" id="PF00158">
    <property type="entry name" value="Sigma54_activat"/>
    <property type="match status" value="1"/>
</dbReference>
<evidence type="ECO:0000313" key="9">
    <source>
        <dbReference type="EMBL" id="NGO38980.1"/>
    </source>
</evidence>
<evidence type="ECO:0000256" key="5">
    <source>
        <dbReference type="ARBA" id="ARBA00023159"/>
    </source>
</evidence>
<keyword evidence="4" id="KW-0238">DNA-binding</keyword>
<name>A0A6M1S0T3_9BACT</name>
<keyword evidence="6" id="KW-0804">Transcription</keyword>
<proteinExistence type="predicted"/>
<dbReference type="Pfam" id="PF02954">
    <property type="entry name" value="HTH_8"/>
    <property type="match status" value="1"/>
</dbReference>
<dbReference type="InterPro" id="IPR003593">
    <property type="entry name" value="AAA+_ATPase"/>
</dbReference>
<dbReference type="SUPFAM" id="SSF52540">
    <property type="entry name" value="P-loop containing nucleoside triphosphate hydrolases"/>
    <property type="match status" value="1"/>
</dbReference>
<dbReference type="RefSeq" id="WP_165106736.1">
    <property type="nucleotide sequence ID" value="NZ_JAAKYA010000042.1"/>
</dbReference>
<feature type="region of interest" description="Disordered" evidence="7">
    <location>
        <begin position="389"/>
        <end position="408"/>
    </location>
</feature>
<feature type="region of interest" description="Disordered" evidence="7">
    <location>
        <begin position="454"/>
        <end position="505"/>
    </location>
</feature>
<dbReference type="GO" id="GO:0005524">
    <property type="term" value="F:ATP binding"/>
    <property type="evidence" value="ECO:0007669"/>
    <property type="project" value="UniProtKB-KW"/>
</dbReference>
<feature type="compositionally biased region" description="Basic residues" evidence="7">
    <location>
        <begin position="461"/>
        <end position="470"/>
    </location>
</feature>
<dbReference type="Gene3D" id="1.10.10.60">
    <property type="entry name" value="Homeodomain-like"/>
    <property type="match status" value="1"/>
</dbReference>
<dbReference type="InterPro" id="IPR009057">
    <property type="entry name" value="Homeodomain-like_sf"/>
</dbReference>
<evidence type="ECO:0000313" key="10">
    <source>
        <dbReference type="Proteomes" id="UP000477311"/>
    </source>
</evidence>
<keyword evidence="1" id="KW-0547">Nucleotide-binding</keyword>
<dbReference type="SMART" id="SM00382">
    <property type="entry name" value="AAA"/>
    <property type="match status" value="1"/>
</dbReference>
<feature type="compositionally biased region" description="Low complexity" evidence="7">
    <location>
        <begin position="393"/>
        <end position="408"/>
    </location>
</feature>
<dbReference type="PROSITE" id="PS00688">
    <property type="entry name" value="SIGMA54_INTERACT_3"/>
    <property type="match status" value="1"/>
</dbReference>
<evidence type="ECO:0000256" key="6">
    <source>
        <dbReference type="ARBA" id="ARBA00023163"/>
    </source>
</evidence>
<dbReference type="InterPro" id="IPR002197">
    <property type="entry name" value="HTH_Fis"/>
</dbReference>
<protein>
    <submittedName>
        <fullName evidence="9">Sigma-54-dependent Fis family transcriptional regulator</fullName>
    </submittedName>
</protein>
<dbReference type="SUPFAM" id="SSF46689">
    <property type="entry name" value="Homeodomain-like"/>
    <property type="match status" value="1"/>
</dbReference>
<dbReference type="InterPro" id="IPR002078">
    <property type="entry name" value="Sigma_54_int"/>
</dbReference>
<dbReference type="PANTHER" id="PTHR32071">
    <property type="entry name" value="TRANSCRIPTIONAL REGULATORY PROTEIN"/>
    <property type="match status" value="1"/>
</dbReference>
<dbReference type="InterPro" id="IPR027417">
    <property type="entry name" value="P-loop_NTPase"/>
</dbReference>
<dbReference type="PROSITE" id="PS50045">
    <property type="entry name" value="SIGMA54_INTERACT_4"/>
    <property type="match status" value="1"/>
</dbReference>
<evidence type="ECO:0000256" key="4">
    <source>
        <dbReference type="ARBA" id="ARBA00023125"/>
    </source>
</evidence>
<keyword evidence="3" id="KW-0805">Transcription regulation</keyword>
<gene>
    <name evidence="9" type="ORF">G4L39_06165</name>
</gene>
<accession>A0A6M1S0T3</accession>
<dbReference type="Pfam" id="PF25601">
    <property type="entry name" value="AAA_lid_14"/>
    <property type="match status" value="1"/>
</dbReference>
<keyword evidence="5" id="KW-0010">Activator</keyword>
<evidence type="ECO:0000256" key="2">
    <source>
        <dbReference type="ARBA" id="ARBA00022840"/>
    </source>
</evidence>
<keyword evidence="10" id="KW-1185">Reference proteome</keyword>
<feature type="domain" description="Sigma-54 factor interaction" evidence="8">
    <location>
        <begin position="140"/>
        <end position="369"/>
    </location>
</feature>
<dbReference type="FunFam" id="1.10.8.60:FF:000014">
    <property type="entry name" value="DNA-binding transcriptional regulator NtrC"/>
    <property type="match status" value="1"/>
</dbReference>
<organism evidence="9 10">
    <name type="scientific">Limisphaera ngatamarikiensis</name>
    <dbReference type="NCBI Taxonomy" id="1324935"/>
    <lineage>
        <taxon>Bacteria</taxon>
        <taxon>Pseudomonadati</taxon>
        <taxon>Verrucomicrobiota</taxon>
        <taxon>Verrucomicrobiia</taxon>
        <taxon>Limisphaerales</taxon>
        <taxon>Limisphaeraceae</taxon>
        <taxon>Limisphaera</taxon>
    </lineage>
</organism>
<dbReference type="PROSITE" id="PS00675">
    <property type="entry name" value="SIGMA54_INTERACT_1"/>
    <property type="match status" value="1"/>
</dbReference>
<evidence type="ECO:0000259" key="8">
    <source>
        <dbReference type="PROSITE" id="PS50045"/>
    </source>
</evidence>
<dbReference type="CDD" id="cd00009">
    <property type="entry name" value="AAA"/>
    <property type="match status" value="1"/>
</dbReference>
<evidence type="ECO:0000256" key="1">
    <source>
        <dbReference type="ARBA" id="ARBA00022741"/>
    </source>
</evidence>
<dbReference type="AlphaFoldDB" id="A0A6M1S0T3"/>